<gene>
    <name evidence="6" type="ORF">E3J95_03115</name>
</gene>
<feature type="transmembrane region" description="Helical" evidence="4">
    <location>
        <begin position="126"/>
        <end position="147"/>
    </location>
</feature>
<feature type="transmembrane region" description="Helical" evidence="4">
    <location>
        <begin position="310"/>
        <end position="328"/>
    </location>
</feature>
<evidence type="ECO:0000256" key="3">
    <source>
        <dbReference type="ARBA" id="ARBA00023136"/>
    </source>
</evidence>
<feature type="transmembrane region" description="Helical" evidence="4">
    <location>
        <begin position="65"/>
        <end position="84"/>
    </location>
</feature>
<dbReference type="EMBL" id="SOKU01000144">
    <property type="protein sequence ID" value="TES85991.1"/>
    <property type="molecule type" value="Genomic_DNA"/>
</dbReference>
<dbReference type="PANTHER" id="PTHR23526">
    <property type="entry name" value="INTEGRAL MEMBRANE TRANSPORT PROTEIN-RELATED"/>
    <property type="match status" value="1"/>
</dbReference>
<dbReference type="InterPro" id="IPR036259">
    <property type="entry name" value="MFS_trans_sf"/>
</dbReference>
<comment type="caution">
    <text evidence="6">The sequence shown here is derived from an EMBL/GenBank/DDBJ whole genome shotgun (WGS) entry which is preliminary data.</text>
</comment>
<feature type="domain" description="Major facilitator superfamily (MFS) profile" evidence="5">
    <location>
        <begin position="195"/>
        <end position="438"/>
    </location>
</feature>
<keyword evidence="1 4" id="KW-0812">Transmembrane</keyword>
<keyword evidence="3 4" id="KW-0472">Membrane</keyword>
<feature type="transmembrane region" description="Helical" evidence="4">
    <location>
        <begin position="334"/>
        <end position="354"/>
    </location>
</feature>
<feature type="transmembrane region" description="Helical" evidence="4">
    <location>
        <begin position="375"/>
        <end position="402"/>
    </location>
</feature>
<feature type="transmembrane region" description="Helical" evidence="4">
    <location>
        <begin position="168"/>
        <end position="185"/>
    </location>
</feature>
<dbReference type="AlphaFoldDB" id="A0A523QJV7"/>
<dbReference type="Proteomes" id="UP000320781">
    <property type="component" value="Unassembled WGS sequence"/>
</dbReference>
<feature type="transmembrane region" description="Helical" evidence="4">
    <location>
        <begin position="408"/>
        <end position="428"/>
    </location>
</feature>
<feature type="transmembrane region" description="Helical" evidence="4">
    <location>
        <begin position="276"/>
        <end position="298"/>
    </location>
</feature>
<organism evidence="6 7">
    <name type="scientific">Aerophobetes bacterium</name>
    <dbReference type="NCBI Taxonomy" id="2030807"/>
    <lineage>
        <taxon>Bacteria</taxon>
        <taxon>Candidatus Aerophobota</taxon>
    </lineage>
</organism>
<evidence type="ECO:0000259" key="5">
    <source>
        <dbReference type="PROSITE" id="PS50850"/>
    </source>
</evidence>
<dbReference type="PROSITE" id="PS50850">
    <property type="entry name" value="MFS"/>
    <property type="match status" value="1"/>
</dbReference>
<sequence length="438" mass="48774">MRFSVSLLSSKHKSFTTRRHIQESEIPWITRRHIWTGAMGMVCINIFMPTGLYFTYFALRYMSKAHIGILSSVVSMAVVFQLLSSLIERRYGGRKYPWFVLVGVSRLALLPFLLFPGTTESTLAPILIVLISFSSAALVNLALPLWTSWVYGTIPERKAGIFWAIRERGVLTLTLVVMLLLGLFMDRAADRLMVVRGAFALGIILGIMDIFLHVGIPEPPSMKTKKASFFQELQLPLRNVHFRNWVIVVSFWTFSVSISGVFSVAYMLEDLALENFFINTLLIMVLPTLGAILFLRLWGKTTDSIGPRPVLLICHAFWASVPMWYMLAPRAARIISIPWPVIVPWFIVGAFVIGSFQVARQKVSTALAPPEYRTVFVAVLTIASMVAGGIGALMGSFLVGSFGIQRCFLVSLICRVAGVFPFAFIALAPPRGASQVNL</sequence>
<keyword evidence="2 4" id="KW-1133">Transmembrane helix</keyword>
<dbReference type="InterPro" id="IPR020846">
    <property type="entry name" value="MFS_dom"/>
</dbReference>
<dbReference type="Gene3D" id="1.20.1250.20">
    <property type="entry name" value="MFS general substrate transporter like domains"/>
    <property type="match status" value="1"/>
</dbReference>
<dbReference type="InterPro" id="IPR052528">
    <property type="entry name" value="Sugar_transport-like"/>
</dbReference>
<name>A0A523QJV7_UNCAE</name>
<evidence type="ECO:0000256" key="4">
    <source>
        <dbReference type="SAM" id="Phobius"/>
    </source>
</evidence>
<dbReference type="Pfam" id="PF07690">
    <property type="entry name" value="MFS_1"/>
    <property type="match status" value="1"/>
</dbReference>
<feature type="transmembrane region" description="Helical" evidence="4">
    <location>
        <begin position="245"/>
        <end position="264"/>
    </location>
</feature>
<dbReference type="InterPro" id="IPR011701">
    <property type="entry name" value="MFS"/>
</dbReference>
<protein>
    <submittedName>
        <fullName evidence="6">MFS transporter</fullName>
    </submittedName>
</protein>
<evidence type="ECO:0000256" key="2">
    <source>
        <dbReference type="ARBA" id="ARBA00022989"/>
    </source>
</evidence>
<dbReference type="PANTHER" id="PTHR23526:SF2">
    <property type="entry name" value="MAJOR FACILITATOR SUPERFAMILY (MFS) PROFILE DOMAIN-CONTAINING PROTEIN"/>
    <property type="match status" value="1"/>
</dbReference>
<evidence type="ECO:0000313" key="6">
    <source>
        <dbReference type="EMBL" id="TES85991.1"/>
    </source>
</evidence>
<evidence type="ECO:0000256" key="1">
    <source>
        <dbReference type="ARBA" id="ARBA00022692"/>
    </source>
</evidence>
<feature type="transmembrane region" description="Helical" evidence="4">
    <location>
        <begin position="96"/>
        <end position="114"/>
    </location>
</feature>
<feature type="transmembrane region" description="Helical" evidence="4">
    <location>
        <begin position="197"/>
        <end position="216"/>
    </location>
</feature>
<evidence type="ECO:0000313" key="7">
    <source>
        <dbReference type="Proteomes" id="UP000320781"/>
    </source>
</evidence>
<reference evidence="6 7" key="1">
    <citation type="submission" date="2019-03" db="EMBL/GenBank/DDBJ databases">
        <title>Metabolic potential of uncultured bacteria and archaea associated with petroleum seepage in deep-sea sediments.</title>
        <authorList>
            <person name="Dong X."/>
            <person name="Hubert C."/>
        </authorList>
    </citation>
    <scope>NUCLEOTIDE SEQUENCE [LARGE SCALE GENOMIC DNA]</scope>
    <source>
        <strain evidence="6">E44_bin92</strain>
    </source>
</reference>
<dbReference type="SUPFAM" id="SSF103473">
    <property type="entry name" value="MFS general substrate transporter"/>
    <property type="match status" value="1"/>
</dbReference>
<accession>A0A523QJV7</accession>
<feature type="transmembrane region" description="Helical" evidence="4">
    <location>
        <begin position="34"/>
        <end position="59"/>
    </location>
</feature>
<dbReference type="GO" id="GO:0022857">
    <property type="term" value="F:transmembrane transporter activity"/>
    <property type="evidence" value="ECO:0007669"/>
    <property type="project" value="InterPro"/>
</dbReference>
<proteinExistence type="predicted"/>